<dbReference type="RefSeq" id="XP_018331050.1">
    <property type="nucleotide sequence ID" value="XM_018475548.2"/>
</dbReference>
<dbReference type="PANTHER" id="PTHR21277">
    <property type="entry name" value="TRANSCRIPTIONAL ADAPTER 1"/>
    <property type="match status" value="1"/>
</dbReference>
<comment type="subcellular location">
    <subcellularLocation>
        <location evidence="1">Nucleus</location>
    </subcellularLocation>
</comment>
<feature type="region of interest" description="Disordered" evidence="6">
    <location>
        <begin position="78"/>
        <end position="106"/>
    </location>
</feature>
<dbReference type="FunCoup" id="A0A1W4XFC8">
    <property type="interactions" value="1306"/>
</dbReference>
<keyword evidence="5" id="KW-0539">Nucleus</keyword>
<dbReference type="GO" id="GO:0006357">
    <property type="term" value="P:regulation of transcription by RNA polymerase II"/>
    <property type="evidence" value="ECO:0007669"/>
    <property type="project" value="TreeGrafter"/>
</dbReference>
<dbReference type="InterPro" id="IPR024738">
    <property type="entry name" value="Hfi1/Tada1"/>
</dbReference>
<dbReference type="PANTHER" id="PTHR21277:SF5">
    <property type="entry name" value="TRANSCRIPTIONAL ADAPTER 1"/>
    <property type="match status" value="1"/>
</dbReference>
<dbReference type="Proteomes" id="UP000192223">
    <property type="component" value="Unplaced"/>
</dbReference>
<evidence type="ECO:0000256" key="6">
    <source>
        <dbReference type="SAM" id="MobiDB-lite"/>
    </source>
</evidence>
<evidence type="ECO:0000256" key="1">
    <source>
        <dbReference type="ARBA" id="ARBA00004123"/>
    </source>
</evidence>
<sequence>MSTLYETKRNLELSMTEELKKQYFSLLKKWFLFSGSITKTQFDSVVRSLLTTKEQIRNHNALMIALFKKVNNSSFKEIQENSSDGGSFEMAENVPPSSPATMPPADFENRSAASELFLPDSSFIAMRININAWENELHGVEEGVAEMMIQACQIFVKNIITAMISRKKGYKIRDGKLQYGFEMPVPDPLVRNTNNIIDSTQESKVEVSNEEDCFIPSRVASLENVEQQTAFAYSCGHNNNSDNTLTVQLLYDTLRDNPNILGLHSIHSINLLKLGLQIEEAV</sequence>
<dbReference type="CDD" id="cd22934">
    <property type="entry name" value="HFD_TADA1"/>
    <property type="match status" value="1"/>
</dbReference>
<dbReference type="GO" id="GO:0003713">
    <property type="term" value="F:transcription coactivator activity"/>
    <property type="evidence" value="ECO:0007669"/>
    <property type="project" value="TreeGrafter"/>
</dbReference>
<protein>
    <submittedName>
        <fullName evidence="8">Transcriptional adapter 1</fullName>
    </submittedName>
</protein>
<dbReference type="KEGG" id="apln:108740996"/>
<evidence type="ECO:0000313" key="8">
    <source>
        <dbReference type="RefSeq" id="XP_018331050.1"/>
    </source>
</evidence>
<dbReference type="STRING" id="224129.A0A1W4XFC8"/>
<dbReference type="InParanoid" id="A0A1W4XFC8"/>
<dbReference type="GeneID" id="108740996"/>
<organism evidence="7 8">
    <name type="scientific">Agrilus planipennis</name>
    <name type="common">Emerald ash borer</name>
    <name type="synonym">Agrilus marcopoli</name>
    <dbReference type="NCBI Taxonomy" id="224129"/>
    <lineage>
        <taxon>Eukaryota</taxon>
        <taxon>Metazoa</taxon>
        <taxon>Ecdysozoa</taxon>
        <taxon>Arthropoda</taxon>
        <taxon>Hexapoda</taxon>
        <taxon>Insecta</taxon>
        <taxon>Pterygota</taxon>
        <taxon>Neoptera</taxon>
        <taxon>Endopterygota</taxon>
        <taxon>Coleoptera</taxon>
        <taxon>Polyphaga</taxon>
        <taxon>Elateriformia</taxon>
        <taxon>Buprestoidea</taxon>
        <taxon>Buprestidae</taxon>
        <taxon>Agrilinae</taxon>
        <taxon>Agrilus</taxon>
    </lineage>
</organism>
<comment type="similarity">
    <text evidence="2">Belongs to the TADA1 family.</text>
</comment>
<keyword evidence="4" id="KW-0804">Transcription</keyword>
<evidence type="ECO:0000313" key="7">
    <source>
        <dbReference type="Proteomes" id="UP000192223"/>
    </source>
</evidence>
<dbReference type="AlphaFoldDB" id="A0A1W4XFC8"/>
<dbReference type="GO" id="GO:0005634">
    <property type="term" value="C:nucleus"/>
    <property type="evidence" value="ECO:0007669"/>
    <property type="project" value="UniProtKB-SubCell"/>
</dbReference>
<proteinExistence type="inferred from homology"/>
<dbReference type="OrthoDB" id="10264870at2759"/>
<gene>
    <name evidence="8" type="primary">LOC108740996</name>
</gene>
<evidence type="ECO:0000256" key="5">
    <source>
        <dbReference type="ARBA" id="ARBA00023242"/>
    </source>
</evidence>
<reference evidence="8" key="1">
    <citation type="submission" date="2025-08" db="UniProtKB">
        <authorList>
            <consortium name="RefSeq"/>
        </authorList>
    </citation>
    <scope>IDENTIFICATION</scope>
    <source>
        <tissue evidence="8">Entire body</tissue>
    </source>
</reference>
<evidence type="ECO:0000256" key="4">
    <source>
        <dbReference type="ARBA" id="ARBA00023163"/>
    </source>
</evidence>
<keyword evidence="3" id="KW-0805">Transcription regulation</keyword>
<evidence type="ECO:0000256" key="3">
    <source>
        <dbReference type="ARBA" id="ARBA00023015"/>
    </source>
</evidence>
<accession>A0A1W4XFC8</accession>
<dbReference type="GO" id="GO:0000124">
    <property type="term" value="C:SAGA complex"/>
    <property type="evidence" value="ECO:0007669"/>
    <property type="project" value="TreeGrafter"/>
</dbReference>
<keyword evidence="7" id="KW-1185">Reference proteome</keyword>
<evidence type="ECO:0000256" key="2">
    <source>
        <dbReference type="ARBA" id="ARBA00010314"/>
    </source>
</evidence>
<name>A0A1W4XFC8_AGRPL</name>